<evidence type="ECO:0000256" key="1">
    <source>
        <dbReference type="ARBA" id="ARBA00001933"/>
    </source>
</evidence>
<keyword evidence="3 7" id="KW-0032">Aminotransferase</keyword>
<dbReference type="InterPro" id="IPR015424">
    <property type="entry name" value="PyrdxlP-dep_Trfase"/>
</dbReference>
<keyword evidence="4 7" id="KW-0808">Transferase</keyword>
<feature type="region of interest" description="Disordered" evidence="6">
    <location>
        <begin position="704"/>
        <end position="727"/>
    </location>
</feature>
<keyword evidence="8" id="KW-1185">Reference proteome</keyword>
<dbReference type="Gene3D" id="3.90.1150.10">
    <property type="entry name" value="Aspartate Aminotransferase, domain 1"/>
    <property type="match status" value="1"/>
</dbReference>
<dbReference type="AlphaFoldDB" id="V5XIA5"/>
<dbReference type="InterPro" id="IPR005814">
    <property type="entry name" value="Aminotrans_3"/>
</dbReference>
<dbReference type="InterPro" id="IPR050103">
    <property type="entry name" value="Class-III_PLP-dep_AT"/>
</dbReference>
<dbReference type="Gene3D" id="3.40.640.10">
    <property type="entry name" value="Type I PLP-dependent aspartate aminotransferase-like (Major domain)"/>
    <property type="match status" value="1"/>
</dbReference>
<dbReference type="GeneID" id="43452512"/>
<dbReference type="InterPro" id="IPR015422">
    <property type="entry name" value="PyrdxlP-dep_Trfase_small"/>
</dbReference>
<keyword evidence="5" id="KW-0663">Pyridoxal phosphate</keyword>
<evidence type="ECO:0000256" key="3">
    <source>
        <dbReference type="ARBA" id="ARBA00022576"/>
    </source>
</evidence>
<dbReference type="SUPFAM" id="SSF53383">
    <property type="entry name" value="PLP-dependent transferases"/>
    <property type="match status" value="1"/>
</dbReference>
<organism evidence="7 8">
    <name type="scientific">Mycolicibacterium neoaurum VKM Ac-1815D</name>
    <dbReference type="NCBI Taxonomy" id="700508"/>
    <lineage>
        <taxon>Bacteria</taxon>
        <taxon>Bacillati</taxon>
        <taxon>Actinomycetota</taxon>
        <taxon>Actinomycetes</taxon>
        <taxon>Mycobacteriales</taxon>
        <taxon>Mycobacteriaceae</taxon>
        <taxon>Mycolicibacterium</taxon>
    </lineage>
</organism>
<dbReference type="Pfam" id="PF00202">
    <property type="entry name" value="Aminotran_3"/>
    <property type="match status" value="1"/>
</dbReference>
<keyword evidence="2" id="KW-0055">Arginine biosynthesis</keyword>
<evidence type="ECO:0000256" key="2">
    <source>
        <dbReference type="ARBA" id="ARBA00022571"/>
    </source>
</evidence>
<keyword evidence="2" id="KW-0028">Amino-acid biosynthesis</keyword>
<dbReference type="RefSeq" id="WP_023986307.1">
    <property type="nucleotide sequence ID" value="NC_023036.2"/>
</dbReference>
<dbReference type="GO" id="GO:0006526">
    <property type="term" value="P:L-arginine biosynthetic process"/>
    <property type="evidence" value="ECO:0007669"/>
    <property type="project" value="UniProtKB-KW"/>
</dbReference>
<evidence type="ECO:0000256" key="5">
    <source>
        <dbReference type="ARBA" id="ARBA00022898"/>
    </source>
</evidence>
<dbReference type="Proteomes" id="UP000018763">
    <property type="component" value="Chromosome"/>
</dbReference>
<evidence type="ECO:0000256" key="4">
    <source>
        <dbReference type="ARBA" id="ARBA00022679"/>
    </source>
</evidence>
<comment type="cofactor">
    <cofactor evidence="1">
        <name>pyridoxal 5'-phosphate</name>
        <dbReference type="ChEBI" id="CHEBI:597326"/>
    </cofactor>
</comment>
<dbReference type="GO" id="GO:0042802">
    <property type="term" value="F:identical protein binding"/>
    <property type="evidence" value="ECO:0007669"/>
    <property type="project" value="TreeGrafter"/>
</dbReference>
<protein>
    <submittedName>
        <fullName evidence="7">Aminotransferase</fullName>
    </submittedName>
</protein>
<name>V5XIA5_MYCNE</name>
<dbReference type="PANTHER" id="PTHR11986:SF79">
    <property type="entry name" value="ACETYLORNITHINE AMINOTRANSFERASE, MITOCHONDRIAL"/>
    <property type="match status" value="1"/>
</dbReference>
<accession>V5XIA5</accession>
<evidence type="ECO:0000313" key="7">
    <source>
        <dbReference type="EMBL" id="AHC27431.1"/>
    </source>
</evidence>
<proteinExistence type="predicted"/>
<evidence type="ECO:0000313" key="8">
    <source>
        <dbReference type="Proteomes" id="UP000018763"/>
    </source>
</evidence>
<reference evidence="7 8" key="1">
    <citation type="journal article" date="2014" name="Genome Announc.">
        <title>Complete Genome Sequence of Sterol-Transforming Mycobacterium neoaurum Strain VKM Ac-1815D.</title>
        <authorList>
            <person name="Shtratnikova V.Y."/>
            <person name="Bragin E.Y."/>
            <person name="Dovbnya D.V."/>
            <person name="Pekov Y.A."/>
            <person name="Schelkunov M.I."/>
            <person name="Strizhov N."/>
            <person name="Ivashina T.V."/>
            <person name="Ashapkin V.V."/>
            <person name="Donova M.V."/>
        </authorList>
    </citation>
    <scope>NUCLEOTIDE SEQUENCE [LARGE SCALE GENOMIC DNA]</scope>
    <source>
        <strain evidence="7 8">VKM Ac-1815D</strain>
    </source>
</reference>
<dbReference type="PANTHER" id="PTHR11986">
    <property type="entry name" value="AMINOTRANSFERASE CLASS III"/>
    <property type="match status" value="1"/>
</dbReference>
<evidence type="ECO:0000256" key="6">
    <source>
        <dbReference type="SAM" id="MobiDB-lite"/>
    </source>
</evidence>
<dbReference type="EMBL" id="CP006936">
    <property type="protein sequence ID" value="AHC27431.1"/>
    <property type="molecule type" value="Genomic_DNA"/>
</dbReference>
<dbReference type="InterPro" id="IPR015421">
    <property type="entry name" value="PyrdxlP-dep_Trfase_major"/>
</dbReference>
<gene>
    <name evidence="7" type="ORF">D174_24035</name>
</gene>
<sequence length="727" mass="79826">MISDRYRAATAATIEALIELNRSKRPNILVSGLAITVESAQVGYLMSEICPGEVDYVTYYSNSLEEAFSGALRLARHTSKLGTTEDAHSWVLVYDPTSRLQRYFDPLAETGDIGLVRHVRFARSAEEVADAFGSRRWSAFAILDPDESAAVLLEEAHLRNMLCVIAESRSLPERGTLAQRVAGGDIYVFGENLVDFQVPFGCLSMSPAAYAVWNNPLDAMAQTSTFAASATALSLVLNTLRTCGYVTSEHESVLGDIESSRRLRNDYFHRHSNPSAADLMEAFGLDFDFDAAEGAQITLRDGTTLLDCALGNGANLRGHNPPDFADAISRHDEAIDYNHKLAELLSVLSGFEVTVPAVSGATSVENALFLARMARPTKPRIVTFNGNFSGKTIPTLNVSRHGPQRSASIKDAFAPYYPDVIFVNPFARGAADDLIAALSGGDVGLVWCELVQGMSCRAIPDELLQIIASLKHDMGYLIGIDEVLTGVWRSADTFLLAQSWLPDVVDIASIAKPLSDMMVPVAATLTTTEVIWSCRQTNDAAVDQLLKRYRNNLCAHVAWHALQSVNTEAAREHRRLAEGQLREGLVRLADRSPLYESVQGHGMHVRLIANSRLFPFRENSLMGELLGQAFEDLILRRCRVILGRGRFFPPLFPPPDTIAQAVSRLEYGLEGVTAFTVYVNLLRNVAGLASFAVRRWVRRLRPQSDGGQTIDGRDRCSGEFPHGHSPR</sequence>
<dbReference type="GO" id="GO:0030170">
    <property type="term" value="F:pyridoxal phosphate binding"/>
    <property type="evidence" value="ECO:0007669"/>
    <property type="project" value="InterPro"/>
</dbReference>
<dbReference type="GO" id="GO:0008483">
    <property type="term" value="F:transaminase activity"/>
    <property type="evidence" value="ECO:0007669"/>
    <property type="project" value="UniProtKB-KW"/>
</dbReference>